<dbReference type="EMBL" id="CP061035">
    <property type="protein sequence ID" value="QQV77966.1"/>
    <property type="molecule type" value="Genomic_DNA"/>
</dbReference>
<name>A0A974S510_9SPHN</name>
<dbReference type="Proteomes" id="UP000595894">
    <property type="component" value="Chromosome"/>
</dbReference>
<protein>
    <submittedName>
        <fullName evidence="1">Uncharacterized protein</fullName>
    </submittedName>
</protein>
<proteinExistence type="predicted"/>
<evidence type="ECO:0000313" key="2">
    <source>
        <dbReference type="Proteomes" id="UP000595894"/>
    </source>
</evidence>
<reference evidence="2" key="1">
    <citation type="submission" date="2020-09" db="EMBL/GenBank/DDBJ databases">
        <title>Sphingomonas sp., a new species isolated from pork steak.</title>
        <authorList>
            <person name="Heidler von Heilborn D."/>
        </authorList>
    </citation>
    <scope>NUCLEOTIDE SEQUENCE [LARGE SCALE GENOMIC DNA]</scope>
</reference>
<evidence type="ECO:0000313" key="1">
    <source>
        <dbReference type="EMBL" id="QQV77966.1"/>
    </source>
</evidence>
<accession>A0A974S510</accession>
<dbReference type="Gene3D" id="3.40.190.10">
    <property type="entry name" value="Periplasmic binding protein-like II"/>
    <property type="match status" value="1"/>
</dbReference>
<dbReference type="PROSITE" id="PS51257">
    <property type="entry name" value="PROKAR_LIPOPROTEIN"/>
    <property type="match status" value="1"/>
</dbReference>
<keyword evidence="2" id="KW-1185">Reference proteome</keyword>
<sequence length="147" mass="15752">MKANFVAALLMLSGCADLPWDPEGTMERIQESKVLRVGIISSGNGAPDVPQRRFLSSVASETGSRPQLVTGPAELLLPKLEEGELDIVVGHFAADTPWSKRVTFMPTPGQRGDNDGEPTSAAIIRNGENGWITLVHKHAPILKGASR</sequence>
<organism evidence="1 2">
    <name type="scientific">Sphingomonas aliaeris</name>
    <dbReference type="NCBI Taxonomy" id="2759526"/>
    <lineage>
        <taxon>Bacteria</taxon>
        <taxon>Pseudomonadati</taxon>
        <taxon>Pseudomonadota</taxon>
        <taxon>Alphaproteobacteria</taxon>
        <taxon>Sphingomonadales</taxon>
        <taxon>Sphingomonadaceae</taxon>
        <taxon>Sphingomonas</taxon>
    </lineage>
</organism>
<gene>
    <name evidence="1" type="ORF">H5J25_04250</name>
</gene>
<dbReference type="RefSeq" id="WP_202094891.1">
    <property type="nucleotide sequence ID" value="NZ_CP061035.1"/>
</dbReference>
<dbReference type="AlphaFoldDB" id="A0A974S510"/>
<dbReference type="KEGG" id="sari:H5J25_04250"/>